<evidence type="ECO:0000313" key="2">
    <source>
        <dbReference type="EMBL" id="CCD42441.1"/>
    </source>
</evidence>
<feature type="transmembrane region" description="Helical" evidence="1">
    <location>
        <begin position="20"/>
        <end position="38"/>
    </location>
</feature>
<keyword evidence="1" id="KW-0812">Transmembrane</keyword>
<dbReference type="Proteomes" id="UP000008177">
    <property type="component" value="Unplaced contigs"/>
</dbReference>
<reference evidence="3" key="1">
    <citation type="journal article" date="2011" name="PLoS Genet.">
        <title>Genomic analysis of the necrotrophic fungal pathogens Sclerotinia sclerotiorum and Botrytis cinerea.</title>
        <authorList>
            <person name="Amselem J."/>
            <person name="Cuomo C.A."/>
            <person name="van Kan J.A."/>
            <person name="Viaud M."/>
            <person name="Benito E.P."/>
            <person name="Couloux A."/>
            <person name="Coutinho P.M."/>
            <person name="de Vries R.P."/>
            <person name="Dyer P.S."/>
            <person name="Fillinger S."/>
            <person name="Fournier E."/>
            <person name="Gout L."/>
            <person name="Hahn M."/>
            <person name="Kohn L."/>
            <person name="Lapalu N."/>
            <person name="Plummer K.M."/>
            <person name="Pradier J.M."/>
            <person name="Quevillon E."/>
            <person name="Sharon A."/>
            <person name="Simon A."/>
            <person name="ten Have A."/>
            <person name="Tudzynski B."/>
            <person name="Tudzynski P."/>
            <person name="Wincker P."/>
            <person name="Andrew M."/>
            <person name="Anthouard V."/>
            <person name="Beever R.E."/>
            <person name="Beffa R."/>
            <person name="Benoit I."/>
            <person name="Bouzid O."/>
            <person name="Brault B."/>
            <person name="Chen Z."/>
            <person name="Choquer M."/>
            <person name="Collemare J."/>
            <person name="Cotton P."/>
            <person name="Danchin E.G."/>
            <person name="Da Silva C."/>
            <person name="Gautier A."/>
            <person name="Giraud C."/>
            <person name="Giraud T."/>
            <person name="Gonzalez C."/>
            <person name="Grossetete S."/>
            <person name="Guldener U."/>
            <person name="Henrissat B."/>
            <person name="Howlett B.J."/>
            <person name="Kodira C."/>
            <person name="Kretschmer M."/>
            <person name="Lappartient A."/>
            <person name="Leroch M."/>
            <person name="Levis C."/>
            <person name="Mauceli E."/>
            <person name="Neuveglise C."/>
            <person name="Oeser B."/>
            <person name="Pearson M."/>
            <person name="Poulain J."/>
            <person name="Poussereau N."/>
            <person name="Quesneville H."/>
            <person name="Rascle C."/>
            <person name="Schumacher J."/>
            <person name="Segurens B."/>
            <person name="Sexton A."/>
            <person name="Silva E."/>
            <person name="Sirven C."/>
            <person name="Soanes D.M."/>
            <person name="Talbot N.J."/>
            <person name="Templeton M."/>
            <person name="Yandava C."/>
            <person name="Yarden O."/>
            <person name="Zeng Q."/>
            <person name="Rollins J.A."/>
            <person name="Lebrun M.H."/>
            <person name="Dickman M."/>
        </authorList>
    </citation>
    <scope>NUCLEOTIDE SEQUENCE [LARGE SCALE GENOMIC DNA]</scope>
    <source>
        <strain evidence="3">T4</strain>
    </source>
</reference>
<proteinExistence type="predicted"/>
<dbReference type="HOGENOM" id="CLU_3124758_0_0_1"/>
<sequence length="50" mass="5622">MRAVISLGLQISPTGSKEMYRYLGIVAFFVSTYHWGSLSDMFLEASMLCL</sequence>
<keyword evidence="1" id="KW-0472">Membrane</keyword>
<gene>
    <name evidence="2" type="ORF">BofuT4_uP075240.1</name>
</gene>
<dbReference type="AlphaFoldDB" id="G2XNI5"/>
<name>G2XNI5_BOTF4</name>
<keyword evidence="1" id="KW-1133">Transmembrane helix</keyword>
<organism evidence="2 3">
    <name type="scientific">Botryotinia fuckeliana (strain T4)</name>
    <name type="common">Noble rot fungus</name>
    <name type="synonym">Botrytis cinerea</name>
    <dbReference type="NCBI Taxonomy" id="999810"/>
    <lineage>
        <taxon>Eukaryota</taxon>
        <taxon>Fungi</taxon>
        <taxon>Dikarya</taxon>
        <taxon>Ascomycota</taxon>
        <taxon>Pezizomycotina</taxon>
        <taxon>Leotiomycetes</taxon>
        <taxon>Helotiales</taxon>
        <taxon>Sclerotiniaceae</taxon>
        <taxon>Botrytis</taxon>
    </lineage>
</organism>
<dbReference type="InParanoid" id="G2XNI5"/>
<dbReference type="EMBL" id="FQ790246">
    <property type="protein sequence ID" value="CCD42441.1"/>
    <property type="molecule type" value="Genomic_DNA"/>
</dbReference>
<accession>G2XNI5</accession>
<protein>
    <submittedName>
        <fullName evidence="2">Uncharacterized protein</fullName>
    </submittedName>
</protein>
<evidence type="ECO:0000256" key="1">
    <source>
        <dbReference type="SAM" id="Phobius"/>
    </source>
</evidence>
<evidence type="ECO:0000313" key="3">
    <source>
        <dbReference type="Proteomes" id="UP000008177"/>
    </source>
</evidence>